<dbReference type="Proteomes" id="UP000295097">
    <property type="component" value="Unassembled WGS sequence"/>
</dbReference>
<dbReference type="AlphaFoldDB" id="A0A4R3NNZ4"/>
<feature type="compositionally biased region" description="Polar residues" evidence="1">
    <location>
        <begin position="1"/>
        <end position="12"/>
    </location>
</feature>
<reference evidence="2 3" key="1">
    <citation type="submission" date="2019-03" db="EMBL/GenBank/DDBJ databases">
        <title>Freshwater and sediment microbial communities from various areas in North America, analyzing microbe dynamics in response to fracking.</title>
        <authorList>
            <person name="Lamendella R."/>
        </authorList>
    </citation>
    <scope>NUCLEOTIDE SEQUENCE [LARGE SCALE GENOMIC DNA]</scope>
    <source>
        <strain evidence="2 3">175.2</strain>
    </source>
</reference>
<protein>
    <submittedName>
        <fullName evidence="2">Uncharacterized protein</fullName>
    </submittedName>
</protein>
<gene>
    <name evidence="2" type="ORF">EDC90_101723</name>
</gene>
<feature type="region of interest" description="Disordered" evidence="1">
    <location>
        <begin position="42"/>
        <end position="194"/>
    </location>
</feature>
<keyword evidence="3" id="KW-1185">Reference proteome</keyword>
<feature type="compositionally biased region" description="Low complexity" evidence="1">
    <location>
        <begin position="104"/>
        <end position="121"/>
    </location>
</feature>
<feature type="region of interest" description="Disordered" evidence="1">
    <location>
        <begin position="1"/>
        <end position="29"/>
    </location>
</feature>
<comment type="caution">
    <text evidence="2">The sequence shown here is derived from an EMBL/GenBank/DDBJ whole genome shotgun (WGS) entry which is preliminary data.</text>
</comment>
<evidence type="ECO:0000313" key="3">
    <source>
        <dbReference type="Proteomes" id="UP000295097"/>
    </source>
</evidence>
<sequence length="194" mass="21042">MRDQRSQVTGSNRPKRRSARHQKKRFPDSRAALLVSCFARQERIMGNNVSASGTAGRASARADREQPDPPRVPFRSASRPSDTRFPALEARGRRTEPNIYSELPSAATTSSASSATQPSSSRVYEAAMPTPRHLPTTMEPRRNPPKPPLPPRGTATESAPPPRPPRNHATATSAPPLPPRGTAAESAPPPRPPR</sequence>
<dbReference type="EMBL" id="SMAR01000017">
    <property type="protein sequence ID" value="TCT37633.1"/>
    <property type="molecule type" value="Genomic_DNA"/>
</dbReference>
<proteinExistence type="predicted"/>
<organism evidence="2 3">
    <name type="scientific">Martelella mediterranea</name>
    <dbReference type="NCBI Taxonomy" id="293089"/>
    <lineage>
        <taxon>Bacteria</taxon>
        <taxon>Pseudomonadati</taxon>
        <taxon>Pseudomonadota</taxon>
        <taxon>Alphaproteobacteria</taxon>
        <taxon>Hyphomicrobiales</taxon>
        <taxon>Aurantimonadaceae</taxon>
        <taxon>Martelella</taxon>
    </lineage>
</organism>
<evidence type="ECO:0000313" key="2">
    <source>
        <dbReference type="EMBL" id="TCT37633.1"/>
    </source>
</evidence>
<accession>A0A4R3NNZ4</accession>
<feature type="compositionally biased region" description="Low complexity" evidence="1">
    <location>
        <begin position="50"/>
        <end position="59"/>
    </location>
</feature>
<evidence type="ECO:0000256" key="1">
    <source>
        <dbReference type="SAM" id="MobiDB-lite"/>
    </source>
</evidence>
<feature type="compositionally biased region" description="Basic residues" evidence="1">
    <location>
        <begin position="13"/>
        <end position="24"/>
    </location>
</feature>
<name>A0A4R3NNZ4_9HYPH</name>